<protein>
    <submittedName>
        <fullName evidence="7">ABC transporter substrate-binding protein</fullName>
    </submittedName>
</protein>
<dbReference type="Gene3D" id="3.40.190.10">
    <property type="entry name" value="Periplasmic binding protein-like II"/>
    <property type="match status" value="2"/>
</dbReference>
<evidence type="ECO:0000256" key="1">
    <source>
        <dbReference type="ARBA" id="ARBA00004418"/>
    </source>
</evidence>
<dbReference type="PROSITE" id="PS51257">
    <property type="entry name" value="PROKAR_LIPOPROTEIN"/>
    <property type="match status" value="1"/>
</dbReference>
<comment type="subcellular location">
    <subcellularLocation>
        <location evidence="1">Periplasm</location>
    </subcellularLocation>
</comment>
<feature type="chain" id="PRO_5045839140" evidence="5">
    <location>
        <begin position="19"/>
        <end position="491"/>
    </location>
</feature>
<dbReference type="RefSeq" id="WP_257596037.1">
    <property type="nucleotide sequence ID" value="NZ_JANKHH010000005.1"/>
</dbReference>
<comment type="caution">
    <text evidence="7">The sequence shown here is derived from an EMBL/GenBank/DDBJ whole genome shotgun (WGS) entry which is preliminary data.</text>
</comment>
<evidence type="ECO:0000256" key="2">
    <source>
        <dbReference type="ARBA" id="ARBA00005695"/>
    </source>
</evidence>
<reference evidence="7 8" key="1">
    <citation type="submission" date="2022-08" db="EMBL/GenBank/DDBJ databases">
        <title>Polyphasic taxonomy analysis of Qipengyuania sp.RS5-5.</title>
        <authorList>
            <person name="Xamxidin M."/>
            <person name="Wu M."/>
        </authorList>
    </citation>
    <scope>NUCLEOTIDE SEQUENCE [LARGE SCALE GENOMIC DNA]</scope>
    <source>
        <strain evidence="7 8">RS5-5</strain>
    </source>
</reference>
<keyword evidence="8" id="KW-1185">Reference proteome</keyword>
<evidence type="ECO:0000256" key="5">
    <source>
        <dbReference type="SAM" id="SignalP"/>
    </source>
</evidence>
<dbReference type="InterPro" id="IPR039424">
    <property type="entry name" value="SBP_5"/>
</dbReference>
<evidence type="ECO:0000259" key="6">
    <source>
        <dbReference type="Pfam" id="PF00496"/>
    </source>
</evidence>
<dbReference type="InterPro" id="IPR000914">
    <property type="entry name" value="SBP_5_dom"/>
</dbReference>
<gene>
    <name evidence="7" type="ORF">NSO95_09780</name>
</gene>
<evidence type="ECO:0000256" key="4">
    <source>
        <dbReference type="ARBA" id="ARBA00022729"/>
    </source>
</evidence>
<accession>A0ABT1XRE8</accession>
<evidence type="ECO:0000313" key="7">
    <source>
        <dbReference type="EMBL" id="MCR2834233.1"/>
    </source>
</evidence>
<keyword evidence="4 5" id="KW-0732">Signal</keyword>
<sequence length="491" mass="53242">MAPICRLVLCCILLPALASCSLFGEGEDDVDVAFIGTAAELRQTGVRLSPAAQHVREATAEGLVTLDASGQVVPAVAERWIVTDDGLSYIFRLRDSDWPDGSDLSAETVKRELDRAIGRLEGTSLGLDLRIIAEVRAMAGRVIEIRLEHPMSQFLALLAQPELGLTQSNRGVGPMAARYDGGEVALSALPPDRRGQPMIEDWKETVRPVKVRTYPVEAAIEAFKAGEADAVFNGRIQNLPLADLGPLSRGSIRVDGVTGLLGLKVVRARGVLQSEFEREAVAMAIDRGKLFEALNLGQWQQSTRIVPMLGAAGEMPPEERWSALTVEERQAEAARRISNWVSGSGVDPRIAIALPSGPGSDRVFRALAEDFSKIGVTLVRVDDRAKADLELLDSVARYADRRWFLNQFNCLVFGALCSRDADLAVIAALREPDAAEREKLLADAETILLAKNVYIPLGAPVRWSLVRGGVDGFEANATGFHPLFPLAERPN</sequence>
<proteinExistence type="inferred from homology"/>
<feature type="domain" description="Solute-binding protein family 5" evidence="6">
    <location>
        <begin position="71"/>
        <end position="163"/>
    </location>
</feature>
<dbReference type="Pfam" id="PF00496">
    <property type="entry name" value="SBP_bac_5"/>
    <property type="match status" value="1"/>
</dbReference>
<dbReference type="SUPFAM" id="SSF53850">
    <property type="entry name" value="Periplasmic binding protein-like II"/>
    <property type="match status" value="1"/>
</dbReference>
<dbReference type="Gene3D" id="3.10.105.10">
    <property type="entry name" value="Dipeptide-binding Protein, Domain 3"/>
    <property type="match status" value="1"/>
</dbReference>
<organism evidence="7 8">
    <name type="scientific">Parerythrobacter lacustris</name>
    <dbReference type="NCBI Taxonomy" id="2969984"/>
    <lineage>
        <taxon>Bacteria</taxon>
        <taxon>Pseudomonadati</taxon>
        <taxon>Pseudomonadota</taxon>
        <taxon>Alphaproteobacteria</taxon>
        <taxon>Sphingomonadales</taxon>
        <taxon>Erythrobacteraceae</taxon>
        <taxon>Parerythrobacter</taxon>
    </lineage>
</organism>
<dbReference type="PANTHER" id="PTHR30290">
    <property type="entry name" value="PERIPLASMIC BINDING COMPONENT OF ABC TRANSPORTER"/>
    <property type="match status" value="1"/>
</dbReference>
<dbReference type="PANTHER" id="PTHR30290:SF10">
    <property type="entry name" value="PERIPLASMIC OLIGOPEPTIDE-BINDING PROTEIN-RELATED"/>
    <property type="match status" value="1"/>
</dbReference>
<feature type="signal peptide" evidence="5">
    <location>
        <begin position="1"/>
        <end position="18"/>
    </location>
</feature>
<dbReference type="EMBL" id="JANKHH010000005">
    <property type="protein sequence ID" value="MCR2834233.1"/>
    <property type="molecule type" value="Genomic_DNA"/>
</dbReference>
<comment type="similarity">
    <text evidence="2">Belongs to the bacterial solute-binding protein 5 family.</text>
</comment>
<dbReference type="Proteomes" id="UP001206067">
    <property type="component" value="Unassembled WGS sequence"/>
</dbReference>
<evidence type="ECO:0000313" key="8">
    <source>
        <dbReference type="Proteomes" id="UP001206067"/>
    </source>
</evidence>
<name>A0ABT1XRE8_9SPHN</name>
<keyword evidence="3" id="KW-0813">Transport</keyword>
<evidence type="ECO:0000256" key="3">
    <source>
        <dbReference type="ARBA" id="ARBA00022448"/>
    </source>
</evidence>